<dbReference type="EMBL" id="BAHC01000193">
    <property type="protein sequence ID" value="GAB92812.1"/>
    <property type="molecule type" value="Genomic_DNA"/>
</dbReference>
<dbReference type="InterPro" id="IPR040442">
    <property type="entry name" value="Pyrv_kinase-like_dom_sf"/>
</dbReference>
<dbReference type="STRING" id="1108045.GORHZ_193_00040"/>
<dbReference type="InterPro" id="IPR005000">
    <property type="entry name" value="Aldolase/citrate-lyase_domain"/>
</dbReference>
<evidence type="ECO:0000313" key="8">
    <source>
        <dbReference type="Proteomes" id="UP000008363"/>
    </source>
</evidence>
<feature type="binding site" evidence="5">
    <location>
        <position position="122"/>
    </location>
    <ligand>
        <name>Mg(2+)</name>
        <dbReference type="ChEBI" id="CHEBI:18420"/>
    </ligand>
</feature>
<dbReference type="Pfam" id="PF03328">
    <property type="entry name" value="HpcH_HpaI"/>
    <property type="match status" value="1"/>
</dbReference>
<dbReference type="OrthoDB" id="9768429at2"/>
<evidence type="ECO:0000256" key="2">
    <source>
        <dbReference type="ARBA" id="ARBA00022723"/>
    </source>
</evidence>
<dbReference type="PANTHER" id="PTHR32308:SF0">
    <property type="entry name" value="HPCH_HPAI ALDOLASE_CITRATE LYASE DOMAIN-CONTAINING PROTEIN"/>
    <property type="match status" value="1"/>
</dbReference>
<dbReference type="InterPro" id="IPR015813">
    <property type="entry name" value="Pyrv/PenolPyrv_kinase-like_dom"/>
</dbReference>
<dbReference type="SUPFAM" id="SSF51621">
    <property type="entry name" value="Phosphoenolpyruvate/pyruvate domain"/>
    <property type="match status" value="1"/>
</dbReference>
<dbReference type="PANTHER" id="PTHR32308">
    <property type="entry name" value="LYASE BETA SUBUNIT, PUTATIVE (AFU_ORTHOLOGUE AFUA_4G13030)-RELATED"/>
    <property type="match status" value="1"/>
</dbReference>
<keyword evidence="2 5" id="KW-0479">Metal-binding</keyword>
<dbReference type="InterPro" id="IPR011206">
    <property type="entry name" value="Citrate_lyase_beta/mcl1/mcl2"/>
</dbReference>
<evidence type="ECO:0000256" key="1">
    <source>
        <dbReference type="ARBA" id="ARBA00001946"/>
    </source>
</evidence>
<dbReference type="eggNOG" id="COG2301">
    <property type="taxonomic scope" value="Bacteria"/>
</dbReference>
<dbReference type="PIRSF" id="PIRSF015582">
    <property type="entry name" value="Cit_lyase_B"/>
    <property type="match status" value="1"/>
</dbReference>
<dbReference type="GO" id="GO:0006107">
    <property type="term" value="P:oxaloacetate metabolic process"/>
    <property type="evidence" value="ECO:0007669"/>
    <property type="project" value="TreeGrafter"/>
</dbReference>
<dbReference type="GO" id="GO:0000287">
    <property type="term" value="F:magnesium ion binding"/>
    <property type="evidence" value="ECO:0007669"/>
    <property type="project" value="TreeGrafter"/>
</dbReference>
<keyword evidence="3 5" id="KW-0460">Magnesium</keyword>
<feature type="binding site" evidence="4">
    <location>
        <position position="67"/>
    </location>
    <ligand>
        <name>substrate</name>
    </ligand>
</feature>
<comment type="caution">
    <text evidence="7">The sequence shown here is derived from an EMBL/GenBank/DDBJ whole genome shotgun (WGS) entry which is preliminary data.</text>
</comment>
<name>K6WL23_9ACTN</name>
<sequence>MQPLRRRAVLVAPASDDRKARKALASGADEVVLDLEDAVTPENKDSARAAAGELVAEFGADRAVSIRINAFGTDWIEADLAACAAMGVLTSVVLPKAESAAQLVEADRLLGDAPARLQILVETPIGIRDIATICPASDRLDAVIIGYADLAATLGRSSSAPQSVWHVVQDTVLLAARAAGVSMVDGPHLTIADDDGFRSAKTWVRDLGFDGTWVIHPAQIDSAKTIFTPHAAAVEDARRVLAALDDAARRGDGAAKLDGRMLDEALAVSARRVLSKADPA</sequence>
<dbReference type="Gene3D" id="3.20.20.60">
    <property type="entry name" value="Phosphoenolpyruvate-binding domains"/>
    <property type="match status" value="1"/>
</dbReference>
<dbReference type="AlphaFoldDB" id="K6WL23"/>
<protein>
    <submittedName>
        <fullName evidence="7">Putative citrate lyase beta chain</fullName>
    </submittedName>
</protein>
<dbReference type="Proteomes" id="UP000008363">
    <property type="component" value="Unassembled WGS sequence"/>
</dbReference>
<feature type="binding site" evidence="5">
    <location>
        <position position="149"/>
    </location>
    <ligand>
        <name>Mg(2+)</name>
        <dbReference type="ChEBI" id="CHEBI:18420"/>
    </ligand>
</feature>
<accession>K6WL23</accession>
<dbReference type="GO" id="GO:0016829">
    <property type="term" value="F:lyase activity"/>
    <property type="evidence" value="ECO:0007669"/>
    <property type="project" value="UniProtKB-KW"/>
</dbReference>
<evidence type="ECO:0000256" key="5">
    <source>
        <dbReference type="PIRSR" id="PIRSR015582-2"/>
    </source>
</evidence>
<comment type="cofactor">
    <cofactor evidence="1">
        <name>Mg(2+)</name>
        <dbReference type="ChEBI" id="CHEBI:18420"/>
    </cofactor>
</comment>
<evidence type="ECO:0000313" key="7">
    <source>
        <dbReference type="EMBL" id="GAB92812.1"/>
    </source>
</evidence>
<evidence type="ECO:0000259" key="6">
    <source>
        <dbReference type="Pfam" id="PF03328"/>
    </source>
</evidence>
<keyword evidence="8" id="KW-1185">Reference proteome</keyword>
<evidence type="ECO:0000256" key="4">
    <source>
        <dbReference type="PIRSR" id="PIRSR015582-1"/>
    </source>
</evidence>
<feature type="binding site" evidence="4">
    <location>
        <position position="122"/>
    </location>
    <ligand>
        <name>substrate</name>
    </ligand>
</feature>
<reference evidence="7 8" key="1">
    <citation type="submission" date="2012-08" db="EMBL/GenBank/DDBJ databases">
        <title>Whole genome shotgun sequence of Gordonia rhizosphera NBRC 16068.</title>
        <authorList>
            <person name="Takarada H."/>
            <person name="Isaki S."/>
            <person name="Hosoyama A."/>
            <person name="Tsuchikane K."/>
            <person name="Katsumata H."/>
            <person name="Baba S."/>
            <person name="Ohji S."/>
            <person name="Yamazaki S."/>
            <person name="Fujita N."/>
        </authorList>
    </citation>
    <scope>NUCLEOTIDE SEQUENCE [LARGE SCALE GENOMIC DNA]</scope>
    <source>
        <strain evidence="7 8">NBRC 16068</strain>
    </source>
</reference>
<gene>
    <name evidence="7" type="ORF">GORHZ_193_00040</name>
</gene>
<keyword evidence="7" id="KW-0456">Lyase</keyword>
<proteinExistence type="predicted"/>
<organism evidence="7 8">
    <name type="scientific">Gordonia rhizosphera NBRC 16068</name>
    <dbReference type="NCBI Taxonomy" id="1108045"/>
    <lineage>
        <taxon>Bacteria</taxon>
        <taxon>Bacillati</taxon>
        <taxon>Actinomycetota</taxon>
        <taxon>Actinomycetes</taxon>
        <taxon>Mycobacteriales</taxon>
        <taxon>Gordoniaceae</taxon>
        <taxon>Gordonia</taxon>
    </lineage>
</organism>
<dbReference type="RefSeq" id="WP_006337529.1">
    <property type="nucleotide sequence ID" value="NZ_BAHC01000193.1"/>
</dbReference>
<feature type="domain" description="HpcH/HpaI aldolase/citrate lyase" evidence="6">
    <location>
        <begin position="7"/>
        <end position="217"/>
    </location>
</feature>
<evidence type="ECO:0000256" key="3">
    <source>
        <dbReference type="ARBA" id="ARBA00022842"/>
    </source>
</evidence>